<evidence type="ECO:0000313" key="1">
    <source>
        <dbReference type="EMBL" id="PMD41417.1"/>
    </source>
</evidence>
<name>A0A2J6RSC4_HYAVF</name>
<reference evidence="1 2" key="1">
    <citation type="submission" date="2016-04" db="EMBL/GenBank/DDBJ databases">
        <title>A degradative enzymes factory behind the ericoid mycorrhizal symbiosis.</title>
        <authorList>
            <consortium name="DOE Joint Genome Institute"/>
            <person name="Martino E."/>
            <person name="Morin E."/>
            <person name="Grelet G."/>
            <person name="Kuo A."/>
            <person name="Kohler A."/>
            <person name="Daghino S."/>
            <person name="Barry K."/>
            <person name="Choi C."/>
            <person name="Cichocki N."/>
            <person name="Clum A."/>
            <person name="Copeland A."/>
            <person name="Hainaut M."/>
            <person name="Haridas S."/>
            <person name="Labutti K."/>
            <person name="Lindquist E."/>
            <person name="Lipzen A."/>
            <person name="Khouja H.-R."/>
            <person name="Murat C."/>
            <person name="Ohm R."/>
            <person name="Olson A."/>
            <person name="Spatafora J."/>
            <person name="Veneault-Fourrey C."/>
            <person name="Henrissat B."/>
            <person name="Grigoriev I."/>
            <person name="Martin F."/>
            <person name="Perotto S."/>
        </authorList>
    </citation>
    <scope>NUCLEOTIDE SEQUENCE [LARGE SCALE GENOMIC DNA]</scope>
    <source>
        <strain evidence="1 2">F</strain>
    </source>
</reference>
<accession>A0A2J6RSC4</accession>
<dbReference type="AlphaFoldDB" id="A0A2J6RSC4"/>
<dbReference type="Proteomes" id="UP000235786">
    <property type="component" value="Unassembled WGS sequence"/>
</dbReference>
<organism evidence="1 2">
    <name type="scientific">Hyaloscypha variabilis (strain UAMH 11265 / GT02V1 / F)</name>
    <name type="common">Meliniomyces variabilis</name>
    <dbReference type="NCBI Taxonomy" id="1149755"/>
    <lineage>
        <taxon>Eukaryota</taxon>
        <taxon>Fungi</taxon>
        <taxon>Dikarya</taxon>
        <taxon>Ascomycota</taxon>
        <taxon>Pezizomycotina</taxon>
        <taxon>Leotiomycetes</taxon>
        <taxon>Helotiales</taxon>
        <taxon>Hyaloscyphaceae</taxon>
        <taxon>Hyaloscypha</taxon>
        <taxon>Hyaloscypha variabilis</taxon>
    </lineage>
</organism>
<dbReference type="EMBL" id="KZ613944">
    <property type="protein sequence ID" value="PMD41417.1"/>
    <property type="molecule type" value="Genomic_DNA"/>
</dbReference>
<protein>
    <submittedName>
        <fullName evidence="1">Uncharacterized protein</fullName>
    </submittedName>
</protein>
<keyword evidence="2" id="KW-1185">Reference proteome</keyword>
<evidence type="ECO:0000313" key="2">
    <source>
        <dbReference type="Proteomes" id="UP000235786"/>
    </source>
</evidence>
<proteinExistence type="predicted"/>
<sequence>MGGSYVFQAEATVFFDLQSKCTQACRLPCDQGFPPSPWRLWEGPRSCGLCFEECSTVCPSRECGGDDPSLCTIQSAYFLTNTTCIFPADFARQSVSILFGGLMYNSRRGRSQVMQEFMRRVRRPAAAPLRIFWWSLPARCSYRGSSIVRHIRATAHVIWDRQTAC</sequence>
<gene>
    <name evidence="1" type="ORF">L207DRAFT_511273</name>
</gene>